<proteinExistence type="inferred from homology"/>
<dbReference type="InterPro" id="IPR000757">
    <property type="entry name" value="Beta-glucanase-like"/>
</dbReference>
<reference evidence="3 4" key="1">
    <citation type="submission" date="2018-08" db="EMBL/GenBank/DDBJ databases">
        <title>Salinimonas sediminis sp. nov., a piezophilic bacterium isolated from a deep-sea sediment sample from the New Britain Trench.</title>
        <authorList>
            <person name="Cao J."/>
        </authorList>
    </citation>
    <scope>NUCLEOTIDE SEQUENCE [LARGE SCALE GENOMIC DNA]</scope>
    <source>
        <strain evidence="3 4">N102</strain>
    </source>
</reference>
<dbReference type="Pfam" id="PF00722">
    <property type="entry name" value="Glyco_hydro_16"/>
    <property type="match status" value="1"/>
</dbReference>
<dbReference type="InterPro" id="IPR013320">
    <property type="entry name" value="ConA-like_dom_sf"/>
</dbReference>
<dbReference type="GO" id="GO:0004553">
    <property type="term" value="F:hydrolase activity, hydrolyzing O-glycosyl compounds"/>
    <property type="evidence" value="ECO:0007669"/>
    <property type="project" value="InterPro"/>
</dbReference>
<organism evidence="3 4">
    <name type="scientific">Salinimonas sediminis</name>
    <dbReference type="NCBI Taxonomy" id="2303538"/>
    <lineage>
        <taxon>Bacteria</taxon>
        <taxon>Pseudomonadati</taxon>
        <taxon>Pseudomonadota</taxon>
        <taxon>Gammaproteobacteria</taxon>
        <taxon>Alteromonadales</taxon>
        <taxon>Alteromonadaceae</taxon>
        <taxon>Alteromonas/Salinimonas group</taxon>
        <taxon>Salinimonas</taxon>
    </lineage>
</organism>
<comment type="similarity">
    <text evidence="1">Belongs to the glycosyl hydrolase 16 family.</text>
</comment>
<gene>
    <name evidence="3" type="ORF">D0Y50_09000</name>
</gene>
<evidence type="ECO:0000259" key="2">
    <source>
        <dbReference type="PROSITE" id="PS51762"/>
    </source>
</evidence>
<evidence type="ECO:0000313" key="4">
    <source>
        <dbReference type="Proteomes" id="UP000262073"/>
    </source>
</evidence>
<dbReference type="InterPro" id="IPR050546">
    <property type="entry name" value="Glycosyl_Hydrlase_16"/>
</dbReference>
<protein>
    <submittedName>
        <fullName evidence="3">Glycoside hydrolase family 16 protein</fullName>
    </submittedName>
</protein>
<dbReference type="SUPFAM" id="SSF49899">
    <property type="entry name" value="Concanavalin A-like lectins/glucanases"/>
    <property type="match status" value="1"/>
</dbReference>
<feature type="domain" description="GH16" evidence="2">
    <location>
        <begin position="38"/>
        <end position="338"/>
    </location>
</feature>
<dbReference type="SUPFAM" id="SSF49785">
    <property type="entry name" value="Galactose-binding domain-like"/>
    <property type="match status" value="2"/>
</dbReference>
<dbReference type="PANTHER" id="PTHR10963">
    <property type="entry name" value="GLYCOSYL HYDROLASE-RELATED"/>
    <property type="match status" value="1"/>
</dbReference>
<dbReference type="KEGG" id="salm:D0Y50_09000"/>
<sequence length="879" mass="96364">MPVNAQWDSGRQIHYLPLSRARLHPGQQFQVAVPFALQRGALSFDPRLLQQQAANGWQLVWRDEFNGNQLDLTKWSYEQNCWGGGNAEQQCYTDRASNSHLQDGKLIITARREDFTGPDNPQGNPASTATLPYTSARLRSLNKGDWTYGRFEIKAKLPEGQGTWPAIWMLPSDYVYGSWAASGEIDIMEAVNLSAASDDPQAEGSAENRVYGTLHYGRQWPGNVHSGTAYRLPGNINPAEGFHEYAVEWEQDEIRWYVDDIHYATQTSDGWYSQYQDDSGQWQTGAADAPFNERFHLLLNLAVGGSWAANVNETGIDESAFPQRMAIDYVRVYECSVNPSNGQGCATVDANAQEVPGHTPPDISPQTKVRGPLYNLFDDELAAQLTFDTYNPDASLSYALQDHAGGTSLVVRQTGNTGNLYLHAAEAVDMSDYAQLGQLKFALRVLDNSAASGLLIKLDSGWPAVSDYDVSLPLDNEWHQVSVPVAQIIAGGNRYAPGNNADLNSIINTLVIEPSGPLEIELDNIRYEFDTTGLTRLSIFDDANSPPFVAGKYVASGQLDIEDVVAADSEHNIVRQFSFNTNEAVGYFQSAPDNNGTPIGFDARPFDTLEFDLLILEDLRTSGGFNIKVDCGHPCGSADFIIQPAPPGQWKSFSIPLQELVTQPGSTLSLSRVDTPLVIFPDWGNQQGVVLQVDNVHFTTSGLTPPIPANITITEPYTLYADALATYWTLWDCCGNARFSEVNTGNDNHGPVAELDYFGPAPTVAGFRASIEHNVNDYATANPDSVVKFDLFIAQLPLASAVPIMLKVEASDGSVAEFALTDSLEQQQPVPGEWQTYSFRLADLAAQGLTLSKLNLLLVFPQWGEAQGAILQVDNVLIQ</sequence>
<dbReference type="GO" id="GO:0005975">
    <property type="term" value="P:carbohydrate metabolic process"/>
    <property type="evidence" value="ECO:0007669"/>
    <property type="project" value="InterPro"/>
</dbReference>
<dbReference type="AlphaFoldDB" id="A0A346NSF6"/>
<dbReference type="Gene3D" id="2.60.120.200">
    <property type="match status" value="1"/>
</dbReference>
<keyword evidence="3" id="KW-0378">Hydrolase</keyword>
<name>A0A346NSF6_9ALTE</name>
<dbReference type="Proteomes" id="UP000262073">
    <property type="component" value="Chromosome"/>
</dbReference>
<dbReference type="CDD" id="cd08023">
    <property type="entry name" value="GH16_laminarinase_like"/>
    <property type="match status" value="1"/>
</dbReference>
<evidence type="ECO:0000313" key="3">
    <source>
        <dbReference type="EMBL" id="AXR08463.1"/>
    </source>
</evidence>
<accession>A0A346NSF6</accession>
<dbReference type="PANTHER" id="PTHR10963:SF55">
    <property type="entry name" value="GLYCOSIDE HYDROLASE FAMILY 16 PROTEIN"/>
    <property type="match status" value="1"/>
</dbReference>
<dbReference type="InterPro" id="IPR008979">
    <property type="entry name" value="Galactose-bd-like_sf"/>
</dbReference>
<dbReference type="Gene3D" id="2.60.120.430">
    <property type="entry name" value="Galactose-binding lectin"/>
    <property type="match status" value="2"/>
</dbReference>
<dbReference type="PROSITE" id="PS51762">
    <property type="entry name" value="GH16_2"/>
    <property type="match status" value="1"/>
</dbReference>
<keyword evidence="4" id="KW-1185">Reference proteome</keyword>
<evidence type="ECO:0000256" key="1">
    <source>
        <dbReference type="ARBA" id="ARBA00006865"/>
    </source>
</evidence>
<dbReference type="OrthoDB" id="9809583at2"/>
<dbReference type="EMBL" id="CP031769">
    <property type="protein sequence ID" value="AXR08463.1"/>
    <property type="molecule type" value="Genomic_DNA"/>
</dbReference>